<sequence>MRGAAFGCSLACLFLIGSRALAFDASEPRNVAAVAAPLPMFKDPRAALRIGLENYHAGNTKKSLEALRYAADGGESLAQWKLGRMYADGDGVVRDDAKAYSYFSKLVEHFAEDEPSPRERLMAAGAFVAVGVYYLEGIAAAQIAPDVGHAFDLFRYAATYFGNADAQYNLARMYLDGNGVAKDARQAANWLDLSARKGHAPSQALLGHLLFNGEAGGPPQRARGLMYLTLAREAAGDRPTDQWIVDLHAAALSRAADADRRAAVAMLEFYLAHRD</sequence>
<name>A0A2D2D5M9_METT3</name>
<dbReference type="PANTHER" id="PTHR11102">
    <property type="entry name" value="SEL-1-LIKE PROTEIN"/>
    <property type="match status" value="1"/>
</dbReference>
<organism evidence="2 3">
    <name type="scientific">Methylosinus trichosporium (strain ATCC 35070 / NCIMB 11131 / UNIQEM 75 / OB3b)</name>
    <dbReference type="NCBI Taxonomy" id="595536"/>
    <lineage>
        <taxon>Bacteria</taxon>
        <taxon>Pseudomonadati</taxon>
        <taxon>Pseudomonadota</taxon>
        <taxon>Alphaproteobacteria</taxon>
        <taxon>Hyphomicrobiales</taxon>
        <taxon>Methylocystaceae</taxon>
        <taxon>Methylosinus</taxon>
    </lineage>
</organism>
<protein>
    <submittedName>
        <fullName evidence="2">Sel1 repeat family protein</fullName>
    </submittedName>
</protein>
<evidence type="ECO:0000313" key="3">
    <source>
        <dbReference type="Proteomes" id="UP000230709"/>
    </source>
</evidence>
<dbReference type="Proteomes" id="UP000230709">
    <property type="component" value="Chromosome"/>
</dbReference>
<evidence type="ECO:0000313" key="2">
    <source>
        <dbReference type="EMBL" id="ATQ70331.1"/>
    </source>
</evidence>
<dbReference type="KEGG" id="mtw:CQW49_10855"/>
<dbReference type="RefSeq" id="WP_003609899.1">
    <property type="nucleotide sequence ID" value="NZ_ADVE02000001.1"/>
</dbReference>
<feature type="chain" id="PRO_5013763409" evidence="1">
    <location>
        <begin position="23"/>
        <end position="275"/>
    </location>
</feature>
<dbReference type="AlphaFoldDB" id="A0A2D2D5M9"/>
<reference evidence="3" key="1">
    <citation type="submission" date="2017-10" db="EMBL/GenBank/DDBJ databases">
        <title>Completed PacBio SMRT sequence of Methylosinus trichosporium OB3b reveals presence of a third large plasmid.</title>
        <authorList>
            <person name="Charles T.C."/>
            <person name="Lynch M.D.J."/>
            <person name="Heil J.R."/>
            <person name="Cheng J."/>
        </authorList>
    </citation>
    <scope>NUCLEOTIDE SEQUENCE [LARGE SCALE GENOMIC DNA]</scope>
    <source>
        <strain evidence="3">OB3b</strain>
    </source>
</reference>
<dbReference type="EMBL" id="CP023737">
    <property type="protein sequence ID" value="ATQ70331.1"/>
    <property type="molecule type" value="Genomic_DNA"/>
</dbReference>
<dbReference type="GO" id="GO:0036503">
    <property type="term" value="P:ERAD pathway"/>
    <property type="evidence" value="ECO:0007669"/>
    <property type="project" value="TreeGrafter"/>
</dbReference>
<feature type="signal peptide" evidence="1">
    <location>
        <begin position="1"/>
        <end position="22"/>
    </location>
</feature>
<dbReference type="STRING" id="595536.GCA_000178815_02995"/>
<dbReference type="Gene3D" id="1.25.40.10">
    <property type="entry name" value="Tetratricopeptide repeat domain"/>
    <property type="match status" value="2"/>
</dbReference>
<dbReference type="InterPro" id="IPR050767">
    <property type="entry name" value="Sel1_AlgK"/>
</dbReference>
<dbReference type="SUPFAM" id="SSF81901">
    <property type="entry name" value="HCP-like"/>
    <property type="match status" value="1"/>
</dbReference>
<dbReference type="PANTHER" id="PTHR11102:SF147">
    <property type="entry name" value="SEL1L ADAPTOR SUBUNIT OF ERAD E3 UBIQUITIN LIGASE"/>
    <property type="match status" value="1"/>
</dbReference>
<keyword evidence="3" id="KW-1185">Reference proteome</keyword>
<dbReference type="InterPro" id="IPR011990">
    <property type="entry name" value="TPR-like_helical_dom_sf"/>
</dbReference>
<evidence type="ECO:0000256" key="1">
    <source>
        <dbReference type="SAM" id="SignalP"/>
    </source>
</evidence>
<dbReference type="Pfam" id="PF08238">
    <property type="entry name" value="Sel1"/>
    <property type="match status" value="4"/>
</dbReference>
<dbReference type="SMART" id="SM00671">
    <property type="entry name" value="SEL1"/>
    <property type="match status" value="4"/>
</dbReference>
<gene>
    <name evidence="2" type="ORF">CQW49_10855</name>
</gene>
<dbReference type="InterPro" id="IPR006597">
    <property type="entry name" value="Sel1-like"/>
</dbReference>
<accession>A0A2D2D5M9</accession>
<keyword evidence="1" id="KW-0732">Signal</keyword>
<proteinExistence type="predicted"/>